<dbReference type="EMBL" id="BAABJP010000004">
    <property type="protein sequence ID" value="GAA5149634.1"/>
    <property type="molecule type" value="Genomic_DNA"/>
</dbReference>
<gene>
    <name evidence="2" type="ORF">GCM10023321_13810</name>
</gene>
<evidence type="ECO:0000259" key="1">
    <source>
        <dbReference type="Pfam" id="PF07883"/>
    </source>
</evidence>
<keyword evidence="3" id="KW-1185">Reference proteome</keyword>
<organism evidence="2 3">
    <name type="scientific">Pseudonocardia eucalypti</name>
    <dbReference type="NCBI Taxonomy" id="648755"/>
    <lineage>
        <taxon>Bacteria</taxon>
        <taxon>Bacillati</taxon>
        <taxon>Actinomycetota</taxon>
        <taxon>Actinomycetes</taxon>
        <taxon>Pseudonocardiales</taxon>
        <taxon>Pseudonocardiaceae</taxon>
        <taxon>Pseudonocardia</taxon>
    </lineage>
</organism>
<dbReference type="InterPro" id="IPR013096">
    <property type="entry name" value="Cupin_2"/>
</dbReference>
<dbReference type="Gene3D" id="2.60.120.10">
    <property type="entry name" value="Jelly Rolls"/>
    <property type="match status" value="1"/>
</dbReference>
<sequence length="159" mass="17966">MSAEDSADTVVAPNLSLLTGPIENPGQPTIFKIEKPEMKRGRHVRVLARTETMYCNVQFVRQGGENKLHSHPNLDGLWFVLKGKARFYQGHEELLVELNAGEGVVIPHDYKYWFESAGDEDLELLQVESFLNAGDEIKRVVHDKSGELSSETWDMESSH</sequence>
<comment type="caution">
    <text evidence="2">The sequence shown here is derived from an EMBL/GenBank/DDBJ whole genome shotgun (WGS) entry which is preliminary data.</text>
</comment>
<evidence type="ECO:0000313" key="2">
    <source>
        <dbReference type="EMBL" id="GAA5149634.1"/>
    </source>
</evidence>
<dbReference type="Pfam" id="PF07883">
    <property type="entry name" value="Cupin_2"/>
    <property type="match status" value="1"/>
</dbReference>
<dbReference type="RefSeq" id="WP_185062921.1">
    <property type="nucleotide sequence ID" value="NZ_BAABJP010000004.1"/>
</dbReference>
<accession>A0ABP9PNL1</accession>
<dbReference type="InterPro" id="IPR011051">
    <property type="entry name" value="RmlC_Cupin_sf"/>
</dbReference>
<dbReference type="CDD" id="cd02208">
    <property type="entry name" value="cupin_RmlC-like"/>
    <property type="match status" value="1"/>
</dbReference>
<proteinExistence type="predicted"/>
<dbReference type="SUPFAM" id="SSF51182">
    <property type="entry name" value="RmlC-like cupins"/>
    <property type="match status" value="1"/>
</dbReference>
<evidence type="ECO:0000313" key="3">
    <source>
        <dbReference type="Proteomes" id="UP001428817"/>
    </source>
</evidence>
<feature type="domain" description="Cupin type-2" evidence="1">
    <location>
        <begin position="60"/>
        <end position="127"/>
    </location>
</feature>
<name>A0ABP9PNL1_9PSEU</name>
<dbReference type="Proteomes" id="UP001428817">
    <property type="component" value="Unassembled WGS sequence"/>
</dbReference>
<reference evidence="3" key="1">
    <citation type="journal article" date="2019" name="Int. J. Syst. Evol. Microbiol.">
        <title>The Global Catalogue of Microorganisms (GCM) 10K type strain sequencing project: providing services to taxonomists for standard genome sequencing and annotation.</title>
        <authorList>
            <consortium name="The Broad Institute Genomics Platform"/>
            <consortium name="The Broad Institute Genome Sequencing Center for Infectious Disease"/>
            <person name="Wu L."/>
            <person name="Ma J."/>
        </authorList>
    </citation>
    <scope>NUCLEOTIDE SEQUENCE [LARGE SCALE GENOMIC DNA]</scope>
    <source>
        <strain evidence="3">JCM 18303</strain>
    </source>
</reference>
<dbReference type="InterPro" id="IPR014710">
    <property type="entry name" value="RmlC-like_jellyroll"/>
</dbReference>
<protein>
    <recommendedName>
        <fullName evidence="1">Cupin type-2 domain-containing protein</fullName>
    </recommendedName>
</protein>